<proteinExistence type="inferred from homology"/>
<dbReference type="Gene3D" id="3.40.50.720">
    <property type="entry name" value="NAD(P)-binding Rossmann-like Domain"/>
    <property type="match status" value="2"/>
</dbReference>
<organism evidence="7 8">
    <name type="scientific">Nonomuraea maheshkhaliensis</name>
    <dbReference type="NCBI Taxonomy" id="419590"/>
    <lineage>
        <taxon>Bacteria</taxon>
        <taxon>Bacillati</taxon>
        <taxon>Actinomycetota</taxon>
        <taxon>Actinomycetes</taxon>
        <taxon>Streptosporangiales</taxon>
        <taxon>Streptosporangiaceae</taxon>
        <taxon>Nonomuraea</taxon>
    </lineage>
</organism>
<keyword evidence="8" id="KW-1185">Reference proteome</keyword>
<dbReference type="InterPro" id="IPR036291">
    <property type="entry name" value="NAD(P)-bd_dom_sf"/>
</dbReference>
<dbReference type="PANTHER" id="PTHR10996">
    <property type="entry name" value="2-HYDROXYACID DEHYDROGENASE-RELATED"/>
    <property type="match status" value="1"/>
</dbReference>
<dbReference type="SUPFAM" id="SSF51735">
    <property type="entry name" value="NAD(P)-binding Rossmann-fold domains"/>
    <property type="match status" value="1"/>
</dbReference>
<evidence type="ECO:0000313" key="8">
    <source>
        <dbReference type="Proteomes" id="UP001500064"/>
    </source>
</evidence>
<dbReference type="Pfam" id="PF02826">
    <property type="entry name" value="2-Hacid_dh_C"/>
    <property type="match status" value="1"/>
</dbReference>
<protein>
    <submittedName>
        <fullName evidence="7">Hydroxyacid dehydrogenase</fullName>
    </submittedName>
</protein>
<accession>A0ABN2F8X8</accession>
<dbReference type="SUPFAM" id="SSF52283">
    <property type="entry name" value="Formate/glycerate dehydrogenase catalytic domain-like"/>
    <property type="match status" value="1"/>
</dbReference>
<keyword evidence="3" id="KW-0520">NAD</keyword>
<comment type="caution">
    <text evidence="7">The sequence shown here is derived from an EMBL/GenBank/DDBJ whole genome shotgun (WGS) entry which is preliminary data.</text>
</comment>
<reference evidence="7 8" key="1">
    <citation type="journal article" date="2019" name="Int. J. Syst. Evol. Microbiol.">
        <title>The Global Catalogue of Microorganisms (GCM) 10K type strain sequencing project: providing services to taxonomists for standard genome sequencing and annotation.</title>
        <authorList>
            <consortium name="The Broad Institute Genomics Platform"/>
            <consortium name="The Broad Institute Genome Sequencing Center for Infectious Disease"/>
            <person name="Wu L."/>
            <person name="Ma J."/>
        </authorList>
    </citation>
    <scope>NUCLEOTIDE SEQUENCE [LARGE SCALE GENOMIC DNA]</scope>
    <source>
        <strain evidence="7 8">JCM 13929</strain>
    </source>
</reference>
<evidence type="ECO:0000256" key="1">
    <source>
        <dbReference type="ARBA" id="ARBA00005854"/>
    </source>
</evidence>
<evidence type="ECO:0000256" key="2">
    <source>
        <dbReference type="ARBA" id="ARBA00023002"/>
    </source>
</evidence>
<dbReference type="PROSITE" id="PS00670">
    <property type="entry name" value="D_2_HYDROXYACID_DH_2"/>
    <property type="match status" value="1"/>
</dbReference>
<name>A0ABN2F8X8_9ACTN</name>
<dbReference type="RefSeq" id="WP_346106135.1">
    <property type="nucleotide sequence ID" value="NZ_BAAAMU010000023.1"/>
</dbReference>
<evidence type="ECO:0000256" key="3">
    <source>
        <dbReference type="ARBA" id="ARBA00023027"/>
    </source>
</evidence>
<gene>
    <name evidence="7" type="ORF">GCM10009733_036330</name>
</gene>
<dbReference type="EMBL" id="BAAAMU010000023">
    <property type="protein sequence ID" value="GAA1635921.1"/>
    <property type="molecule type" value="Genomic_DNA"/>
</dbReference>
<feature type="domain" description="D-isomer specific 2-hydroxyacid dehydrogenase NAD-binding" evidence="6">
    <location>
        <begin position="121"/>
        <end position="293"/>
    </location>
</feature>
<evidence type="ECO:0000256" key="4">
    <source>
        <dbReference type="RuleBase" id="RU003719"/>
    </source>
</evidence>
<dbReference type="InterPro" id="IPR006140">
    <property type="entry name" value="D-isomer_DH_NAD-bd"/>
</dbReference>
<dbReference type="InterPro" id="IPR029753">
    <property type="entry name" value="D-isomer_DH_CS"/>
</dbReference>
<sequence>MTEYRPKTLLAMSRQIAGRLVTGPVRDRLIAVADVDPDQVTTDFADPDVAAALAEAEVLYTSWYCPPITAEVLAAAPRLKAIVHAAGSVKHHVTPACWERGLLVSSAAAANAEPVAEYTLASILFANKRVLELAALYRDKRTQLDVYGLSSGIGNYRRTIGIIGASRIGRRVIELLRPFDLDVLVADPYLTEDLGVLHVGLDELFERCDVISVHAPALPETEHLVDAARLARMRDGATLINTARGALVDTEALTAELTSGRLYAVIDVTEPDPLPPDSPLYDLPNVLLTPHIAGSLGGELARIADLAVDELVRYAKGLPFEHGVVATELATSA</sequence>
<dbReference type="PANTHER" id="PTHR10996:SF178">
    <property type="entry name" value="2-HYDROXYACID DEHYDROGENASE YGL185C-RELATED"/>
    <property type="match status" value="1"/>
</dbReference>
<comment type="similarity">
    <text evidence="1 4">Belongs to the D-isomer specific 2-hydroxyacid dehydrogenase family.</text>
</comment>
<dbReference type="InterPro" id="IPR050223">
    <property type="entry name" value="D-isomer_2-hydroxyacid_DH"/>
</dbReference>
<dbReference type="Pfam" id="PF00389">
    <property type="entry name" value="2-Hacid_dh"/>
    <property type="match status" value="1"/>
</dbReference>
<feature type="domain" description="D-isomer specific 2-hydroxyacid dehydrogenase catalytic" evidence="5">
    <location>
        <begin position="45"/>
        <end position="319"/>
    </location>
</feature>
<dbReference type="InterPro" id="IPR006139">
    <property type="entry name" value="D-isomer_2_OHA_DH_cat_dom"/>
</dbReference>
<evidence type="ECO:0000259" key="6">
    <source>
        <dbReference type="Pfam" id="PF02826"/>
    </source>
</evidence>
<dbReference type="Proteomes" id="UP001500064">
    <property type="component" value="Unassembled WGS sequence"/>
</dbReference>
<keyword evidence="2 4" id="KW-0560">Oxidoreductase</keyword>
<evidence type="ECO:0000259" key="5">
    <source>
        <dbReference type="Pfam" id="PF00389"/>
    </source>
</evidence>
<dbReference type="CDD" id="cd12167">
    <property type="entry name" value="2-Hacid_dh_8"/>
    <property type="match status" value="1"/>
</dbReference>
<evidence type="ECO:0000313" key="7">
    <source>
        <dbReference type="EMBL" id="GAA1635921.1"/>
    </source>
</evidence>